<dbReference type="GO" id="GO:0008494">
    <property type="term" value="F:translation activator activity"/>
    <property type="evidence" value="ECO:0007669"/>
    <property type="project" value="TreeGrafter"/>
</dbReference>
<dbReference type="GO" id="GO:0005829">
    <property type="term" value="C:cytosol"/>
    <property type="evidence" value="ECO:0007669"/>
    <property type="project" value="TreeGrafter"/>
</dbReference>
<gene>
    <name evidence="2" type="ORF">TBIB3V08_LOCUS4432</name>
</gene>
<evidence type="ECO:0000256" key="1">
    <source>
        <dbReference type="SAM" id="MobiDB-lite"/>
    </source>
</evidence>
<dbReference type="PANTHER" id="PTHR23254">
    <property type="entry name" value="EIF4G DOMAIN PROTEIN"/>
    <property type="match status" value="1"/>
</dbReference>
<protein>
    <submittedName>
        <fullName evidence="2">Uncharacterized protein</fullName>
    </submittedName>
</protein>
<accession>A0A7R9EV39</accession>
<dbReference type="InterPro" id="IPR051367">
    <property type="entry name" value="mRNA_TranslReg/HistoneTransl"/>
</dbReference>
<evidence type="ECO:0000313" key="2">
    <source>
        <dbReference type="EMBL" id="CAD7441989.1"/>
    </source>
</evidence>
<dbReference type="AlphaFoldDB" id="A0A7R9EV39"/>
<organism evidence="2">
    <name type="scientific">Timema bartmani</name>
    <dbReference type="NCBI Taxonomy" id="61472"/>
    <lineage>
        <taxon>Eukaryota</taxon>
        <taxon>Metazoa</taxon>
        <taxon>Ecdysozoa</taxon>
        <taxon>Arthropoda</taxon>
        <taxon>Hexapoda</taxon>
        <taxon>Insecta</taxon>
        <taxon>Pterygota</taxon>
        <taxon>Neoptera</taxon>
        <taxon>Polyneoptera</taxon>
        <taxon>Phasmatodea</taxon>
        <taxon>Timematodea</taxon>
        <taxon>Timematoidea</taxon>
        <taxon>Timematidae</taxon>
        <taxon>Timema</taxon>
    </lineage>
</organism>
<feature type="compositionally biased region" description="Basic and acidic residues" evidence="1">
    <location>
        <begin position="421"/>
        <end position="489"/>
    </location>
</feature>
<dbReference type="InterPro" id="IPR016024">
    <property type="entry name" value="ARM-type_fold"/>
</dbReference>
<dbReference type="Gene3D" id="1.25.40.180">
    <property type="match status" value="1"/>
</dbReference>
<feature type="region of interest" description="Disordered" evidence="1">
    <location>
        <begin position="294"/>
        <end position="315"/>
    </location>
</feature>
<dbReference type="SUPFAM" id="SSF48371">
    <property type="entry name" value="ARM repeat"/>
    <property type="match status" value="1"/>
</dbReference>
<feature type="compositionally biased region" description="Basic and acidic residues" evidence="1">
    <location>
        <begin position="361"/>
        <end position="374"/>
    </location>
</feature>
<proteinExistence type="predicted"/>
<reference evidence="2" key="1">
    <citation type="submission" date="2020-11" db="EMBL/GenBank/DDBJ databases">
        <authorList>
            <person name="Tran Van P."/>
        </authorList>
    </citation>
    <scope>NUCLEOTIDE SEQUENCE</scope>
</reference>
<feature type="region of interest" description="Disordered" evidence="1">
    <location>
        <begin position="421"/>
        <end position="508"/>
    </location>
</feature>
<dbReference type="PANTHER" id="PTHR23254:SF18">
    <property type="entry name" value="RE28271P"/>
    <property type="match status" value="1"/>
</dbReference>
<dbReference type="EMBL" id="OD565521">
    <property type="protein sequence ID" value="CAD7441989.1"/>
    <property type="molecule type" value="Genomic_DNA"/>
</dbReference>
<dbReference type="GO" id="GO:0006446">
    <property type="term" value="P:regulation of translational initiation"/>
    <property type="evidence" value="ECO:0007669"/>
    <property type="project" value="TreeGrafter"/>
</dbReference>
<feature type="region of interest" description="Disordered" evidence="1">
    <location>
        <begin position="347"/>
        <end position="407"/>
    </location>
</feature>
<sequence>MHPSHALESKGDNKLPLTRCQYGTMTMARGRGWLSVSKTQASNQRPGGLVELNTKIENSGLLSQVQTLDLHSPEDLQLGLKLFIHQMHAVCVDEEILKMLVAKLHARSLEDRVFGMKAAAALGAASFFEVNGVKLRTLLLSAVQKDFDERSQLLTSNNSKFLNSVSFLGEIFHQVRLPGGAPILVLSSAVLMYQEMLLGGDEHEMQIFSYLLALNGQKLLESKPKELSQLMQRVRTMLISRNQSGQSRCWLLLALDLAANKFKHLLPDLQEYYEVHLGPTAVSELLRSDVELTVDTTTPPPTSPPVSELGLKSPVSQAGGRFSTLCLANLGNDLMPRPQRSVSLEAAQTPLPPEGNGSMPSRRDTNRVGWKEPIHGANSPTNDGDYQPLRQPKGASESISRRWQEGEKLDSDKEVWGLIEPKRSSVGWGHDDRFEKEYEKPEPRDPNRPRRKSTGVEKNWREEKTGQFEDKTPSLDVWHDRRKDIENKTNRVKPVLPTASSGGGDTWD</sequence>
<name>A0A7R9EV39_9NEOP</name>